<reference evidence="3" key="1">
    <citation type="journal article" date="2023" name="Nat. Commun.">
        <title>Diploid and tetraploid genomes of Acorus and the evolution of monocots.</title>
        <authorList>
            <person name="Ma L."/>
            <person name="Liu K.W."/>
            <person name="Li Z."/>
            <person name="Hsiao Y.Y."/>
            <person name="Qi Y."/>
            <person name="Fu T."/>
            <person name="Tang G.D."/>
            <person name="Zhang D."/>
            <person name="Sun W.H."/>
            <person name="Liu D.K."/>
            <person name="Li Y."/>
            <person name="Chen G.Z."/>
            <person name="Liu X.D."/>
            <person name="Liao X.Y."/>
            <person name="Jiang Y.T."/>
            <person name="Yu X."/>
            <person name="Hao Y."/>
            <person name="Huang J."/>
            <person name="Zhao X.W."/>
            <person name="Ke S."/>
            <person name="Chen Y.Y."/>
            <person name="Wu W.L."/>
            <person name="Hsu J.L."/>
            <person name="Lin Y.F."/>
            <person name="Huang M.D."/>
            <person name="Li C.Y."/>
            <person name="Huang L."/>
            <person name="Wang Z.W."/>
            <person name="Zhao X."/>
            <person name="Zhong W.Y."/>
            <person name="Peng D.H."/>
            <person name="Ahmad S."/>
            <person name="Lan S."/>
            <person name="Zhang J.S."/>
            <person name="Tsai W.C."/>
            <person name="Van de Peer Y."/>
            <person name="Liu Z.J."/>
        </authorList>
    </citation>
    <scope>NUCLEOTIDE SEQUENCE</scope>
    <source>
        <strain evidence="3">CP</strain>
    </source>
</reference>
<evidence type="ECO:0000259" key="2">
    <source>
        <dbReference type="Pfam" id="PF02926"/>
    </source>
</evidence>
<sequence>MKPWEQHSAVISLPRYDYRAPSSLLDRPHSGFLITCTIKREKSATKEAISILEKHLCSLKSNNSNIMESSDSDVSVKKRKVCFEEADNENLKDTEGEETTNELSVSGEGADDPTLSSSNMSENKTGTLIPSLVKLTRSGLLLFTFSNNNFSPVNIVSDILQPHSSRDLRAPRWCHRIFPIQSTCSLKKDDIHAVVSKLFKQYMDDEKKKIEGPIKFAVGYNRRGIEETEMKNQKSKEGSSNGPTLMNRDDCFKIVAGAVKEIAPDSVVDLKNPQVAVFIELLPISGLPQGAFVVAVSILPSELITTKPRLCVKALVVDAKTTKEKKR</sequence>
<dbReference type="Proteomes" id="UP001180020">
    <property type="component" value="Unassembled WGS sequence"/>
</dbReference>
<feature type="region of interest" description="Disordered" evidence="1">
    <location>
        <begin position="88"/>
        <end position="123"/>
    </location>
</feature>
<accession>A0AAV9DUX8</accession>
<dbReference type="AlphaFoldDB" id="A0AAV9DUX8"/>
<dbReference type="EMBL" id="JAUJYO010000011">
    <property type="protein sequence ID" value="KAK1304802.1"/>
    <property type="molecule type" value="Genomic_DNA"/>
</dbReference>
<dbReference type="InterPro" id="IPR004114">
    <property type="entry name" value="THUMP_dom"/>
</dbReference>
<dbReference type="Gene3D" id="3.30.2300.10">
    <property type="entry name" value="THUMP superfamily"/>
    <property type="match status" value="1"/>
</dbReference>
<reference evidence="3" key="2">
    <citation type="submission" date="2023-06" db="EMBL/GenBank/DDBJ databases">
        <authorList>
            <person name="Ma L."/>
            <person name="Liu K.-W."/>
            <person name="Li Z."/>
            <person name="Hsiao Y.-Y."/>
            <person name="Qi Y."/>
            <person name="Fu T."/>
            <person name="Tang G."/>
            <person name="Zhang D."/>
            <person name="Sun W.-H."/>
            <person name="Liu D.-K."/>
            <person name="Li Y."/>
            <person name="Chen G.-Z."/>
            <person name="Liu X.-D."/>
            <person name="Liao X.-Y."/>
            <person name="Jiang Y.-T."/>
            <person name="Yu X."/>
            <person name="Hao Y."/>
            <person name="Huang J."/>
            <person name="Zhao X.-W."/>
            <person name="Ke S."/>
            <person name="Chen Y.-Y."/>
            <person name="Wu W.-L."/>
            <person name="Hsu J.-L."/>
            <person name="Lin Y.-F."/>
            <person name="Huang M.-D."/>
            <person name="Li C.-Y."/>
            <person name="Huang L."/>
            <person name="Wang Z.-W."/>
            <person name="Zhao X."/>
            <person name="Zhong W.-Y."/>
            <person name="Peng D.-H."/>
            <person name="Ahmad S."/>
            <person name="Lan S."/>
            <person name="Zhang J.-S."/>
            <person name="Tsai W.-C."/>
            <person name="Van De Peer Y."/>
            <person name="Liu Z.-J."/>
        </authorList>
    </citation>
    <scope>NUCLEOTIDE SEQUENCE</scope>
    <source>
        <strain evidence="3">CP</strain>
        <tissue evidence="3">Leaves</tissue>
    </source>
</reference>
<dbReference type="Pfam" id="PF02926">
    <property type="entry name" value="THUMP"/>
    <property type="match status" value="1"/>
</dbReference>
<organism evidence="3 4">
    <name type="scientific">Acorus calamus</name>
    <name type="common">Sweet flag</name>
    <dbReference type="NCBI Taxonomy" id="4465"/>
    <lineage>
        <taxon>Eukaryota</taxon>
        <taxon>Viridiplantae</taxon>
        <taxon>Streptophyta</taxon>
        <taxon>Embryophyta</taxon>
        <taxon>Tracheophyta</taxon>
        <taxon>Spermatophyta</taxon>
        <taxon>Magnoliopsida</taxon>
        <taxon>Liliopsida</taxon>
        <taxon>Acoraceae</taxon>
        <taxon>Acorus</taxon>
    </lineage>
</organism>
<feature type="compositionally biased region" description="Polar residues" evidence="1">
    <location>
        <begin position="114"/>
        <end position="123"/>
    </location>
</feature>
<evidence type="ECO:0000313" key="3">
    <source>
        <dbReference type="EMBL" id="KAK1304802.1"/>
    </source>
</evidence>
<dbReference type="PANTHER" id="PTHR13452">
    <property type="entry name" value="THUMP DOMAIN CONTAINING PROTEIN 1-RELATED"/>
    <property type="match status" value="1"/>
</dbReference>
<name>A0AAV9DUX8_ACOCL</name>
<dbReference type="GO" id="GO:0003723">
    <property type="term" value="F:RNA binding"/>
    <property type="evidence" value="ECO:0007669"/>
    <property type="project" value="InterPro"/>
</dbReference>
<dbReference type="GO" id="GO:0006400">
    <property type="term" value="P:tRNA modification"/>
    <property type="evidence" value="ECO:0007669"/>
    <property type="project" value="InterPro"/>
</dbReference>
<dbReference type="InterPro" id="IPR040183">
    <property type="entry name" value="THUMPD1-like"/>
</dbReference>
<feature type="domain" description="THUMP" evidence="2">
    <location>
        <begin position="189"/>
        <end position="282"/>
    </location>
</feature>
<proteinExistence type="predicted"/>
<dbReference type="CDD" id="cd11717">
    <property type="entry name" value="THUMP_THUMPD1_like"/>
    <property type="match status" value="1"/>
</dbReference>
<comment type="caution">
    <text evidence="3">The sequence shown here is derived from an EMBL/GenBank/DDBJ whole genome shotgun (WGS) entry which is preliminary data.</text>
</comment>
<dbReference type="PANTHER" id="PTHR13452:SF13">
    <property type="entry name" value="OS02G0672400 PROTEIN"/>
    <property type="match status" value="1"/>
</dbReference>
<evidence type="ECO:0000256" key="1">
    <source>
        <dbReference type="SAM" id="MobiDB-lite"/>
    </source>
</evidence>
<gene>
    <name evidence="3" type="ORF">QJS10_CPB11g02230</name>
</gene>
<dbReference type="SUPFAM" id="SSF143437">
    <property type="entry name" value="THUMP domain-like"/>
    <property type="match status" value="1"/>
</dbReference>
<keyword evidence="4" id="KW-1185">Reference proteome</keyword>
<evidence type="ECO:0000313" key="4">
    <source>
        <dbReference type="Proteomes" id="UP001180020"/>
    </source>
</evidence>
<protein>
    <recommendedName>
        <fullName evidence="2">THUMP domain-containing protein</fullName>
    </recommendedName>
</protein>